<dbReference type="GO" id="GO:0004252">
    <property type="term" value="F:serine-type endopeptidase activity"/>
    <property type="evidence" value="ECO:0007669"/>
    <property type="project" value="UniProtKB-UniRule"/>
</dbReference>
<dbReference type="RefSeq" id="WP_008599325.1">
    <property type="nucleotide sequence ID" value="NZ_AMRM01000043.1"/>
</dbReference>
<dbReference type="InterPro" id="IPR023828">
    <property type="entry name" value="Peptidase_S8_Ser-AS"/>
</dbReference>
<evidence type="ECO:0000256" key="2">
    <source>
        <dbReference type="ARBA" id="ARBA00022801"/>
    </source>
</evidence>
<evidence type="ECO:0000259" key="6">
    <source>
        <dbReference type="Pfam" id="PF00082"/>
    </source>
</evidence>
<accession>K2M724</accession>
<dbReference type="AlphaFoldDB" id="K2M724"/>
<dbReference type="GO" id="GO:0005886">
    <property type="term" value="C:plasma membrane"/>
    <property type="evidence" value="ECO:0007669"/>
    <property type="project" value="TreeGrafter"/>
</dbReference>
<dbReference type="InterPro" id="IPR015500">
    <property type="entry name" value="Peptidase_S8_subtilisin-rel"/>
</dbReference>
<dbReference type="InterPro" id="IPR000209">
    <property type="entry name" value="Peptidase_S8/S53_dom"/>
</dbReference>
<evidence type="ECO:0000256" key="3">
    <source>
        <dbReference type="ARBA" id="ARBA00022825"/>
    </source>
</evidence>
<dbReference type="Gene3D" id="3.40.50.200">
    <property type="entry name" value="Peptidase S8/S53 domain"/>
    <property type="match status" value="1"/>
</dbReference>
<keyword evidence="3 4" id="KW-0720">Serine protease</keyword>
<dbReference type="Proteomes" id="UP000006786">
    <property type="component" value="Unassembled WGS sequence"/>
</dbReference>
<dbReference type="STRING" id="391937.NA2_21033"/>
<gene>
    <name evidence="7" type="ORF">NA2_21033</name>
</gene>
<sequence length="650" mass="65782">MRRTLPLACLALLGSLALTACGGEDAAPAVIPAPGPDPGPVTPPKEPPYGGTYPVFALQEAARHRLNPEFTRIDPTPAEEAQLRAQFGLEAQCAGSANPDCISAPAYGLQNIDVAHTAKLPDGRNVTGEGTLIAVVDNGYRTTHQELADKTLLRFLGDTPALGSDSHGTAVAAIAAGAADGRGMMGVAPGAALHLSSWAVVEDGDVPAHIAAATRDAAAHGAVVQNNSWGWQAEKAADAEARAFAGSGAADYAEHLTLRLGGTAAEWRRLFSAYDAFQETGVIVFANTNDRALGDASAWASLPNFVPQLGEAWIAVSNALFSIDGGTGSILEADLLSAPCGTAARFCLTADGSLVVPTAGHDSAYAPGTGTSYAAPQVSGAVALLAQAFPNLAPAERTARLLATARRDWPGFQASIAGETAFAQSVRRTYSRLYGHGVPDLKAALSPVGGLSIASGRTVFDGARSPLSQGLVAEAPIVGNAIARALAGKRIMAVDALGTGFHVPADLANSAHARRATFARTPPGQRLGQAFAFAASMSGEAADLAETGRAKLLFSHGFAGFGPVSAPAFSRLLAFGPDAHLQLSGAMDRLSGAARFTASRLASGGRFSSELAFSAGHDGPGGVFGAPSPGLPMATGGSGFAAASLTAGAG</sequence>
<dbReference type="PRINTS" id="PR00723">
    <property type="entry name" value="SUBTILISIN"/>
</dbReference>
<dbReference type="PROSITE" id="PS51892">
    <property type="entry name" value="SUBTILASE"/>
    <property type="match status" value="1"/>
</dbReference>
<dbReference type="PROSITE" id="PS51257">
    <property type="entry name" value="PROKAR_LIPOPROTEIN"/>
    <property type="match status" value="1"/>
</dbReference>
<dbReference type="PANTHER" id="PTHR42884">
    <property type="entry name" value="PROPROTEIN CONVERTASE SUBTILISIN/KEXIN-RELATED"/>
    <property type="match status" value="1"/>
</dbReference>
<dbReference type="SUPFAM" id="SSF52743">
    <property type="entry name" value="Subtilisin-like"/>
    <property type="match status" value="1"/>
</dbReference>
<keyword evidence="1 4" id="KW-0645">Protease</keyword>
<keyword evidence="5" id="KW-0732">Signal</keyword>
<dbReference type="EMBL" id="AMRM01000043">
    <property type="protein sequence ID" value="EKF16835.1"/>
    <property type="molecule type" value="Genomic_DNA"/>
</dbReference>
<reference evidence="7 8" key="1">
    <citation type="journal article" date="2012" name="J. Bacteriol.">
        <title>Genome Sequence of Nitratireductor pacificus Type Strain pht-3B.</title>
        <authorList>
            <person name="Lai Q."/>
            <person name="Li G."/>
            <person name="Shao Z."/>
        </authorList>
    </citation>
    <scope>NUCLEOTIDE SEQUENCE [LARGE SCALE GENOMIC DNA]</scope>
    <source>
        <strain evidence="8">pht-3B</strain>
    </source>
</reference>
<dbReference type="PANTHER" id="PTHR42884:SF14">
    <property type="entry name" value="NEUROENDOCRINE CONVERTASE 1"/>
    <property type="match status" value="1"/>
</dbReference>
<evidence type="ECO:0000256" key="5">
    <source>
        <dbReference type="SAM" id="SignalP"/>
    </source>
</evidence>
<evidence type="ECO:0000256" key="1">
    <source>
        <dbReference type="ARBA" id="ARBA00022670"/>
    </source>
</evidence>
<dbReference type="Pfam" id="PF00082">
    <property type="entry name" value="Peptidase_S8"/>
    <property type="match status" value="1"/>
</dbReference>
<feature type="active site" description="Charge relay system" evidence="4">
    <location>
        <position position="372"/>
    </location>
</feature>
<keyword evidence="2 4" id="KW-0378">Hydrolase</keyword>
<evidence type="ECO:0000256" key="4">
    <source>
        <dbReference type="PROSITE-ProRule" id="PRU01240"/>
    </source>
</evidence>
<feature type="active site" description="Charge relay system" evidence="4">
    <location>
        <position position="167"/>
    </location>
</feature>
<proteinExistence type="inferred from homology"/>
<dbReference type="eggNOG" id="COG1404">
    <property type="taxonomic scope" value="Bacteria"/>
</dbReference>
<dbReference type="InterPro" id="IPR036852">
    <property type="entry name" value="Peptidase_S8/S53_dom_sf"/>
</dbReference>
<comment type="similarity">
    <text evidence="4">Belongs to the peptidase S8 family.</text>
</comment>
<feature type="signal peptide" evidence="5">
    <location>
        <begin position="1"/>
        <end position="20"/>
    </location>
</feature>
<evidence type="ECO:0000313" key="8">
    <source>
        <dbReference type="Proteomes" id="UP000006786"/>
    </source>
</evidence>
<keyword evidence="8" id="KW-1185">Reference proteome</keyword>
<protein>
    <submittedName>
        <fullName evidence="7">Serine protease</fullName>
    </submittedName>
</protein>
<dbReference type="GO" id="GO:0016485">
    <property type="term" value="P:protein processing"/>
    <property type="evidence" value="ECO:0007669"/>
    <property type="project" value="TreeGrafter"/>
</dbReference>
<name>K2M724_9HYPH</name>
<evidence type="ECO:0000313" key="7">
    <source>
        <dbReference type="EMBL" id="EKF16835.1"/>
    </source>
</evidence>
<feature type="non-terminal residue" evidence="7">
    <location>
        <position position="650"/>
    </location>
</feature>
<organism evidence="7 8">
    <name type="scientific">Nitratireductor pacificus pht-3B</name>
    <dbReference type="NCBI Taxonomy" id="391937"/>
    <lineage>
        <taxon>Bacteria</taxon>
        <taxon>Pseudomonadati</taxon>
        <taxon>Pseudomonadota</taxon>
        <taxon>Alphaproteobacteria</taxon>
        <taxon>Hyphomicrobiales</taxon>
        <taxon>Phyllobacteriaceae</taxon>
        <taxon>Nitratireductor</taxon>
    </lineage>
</organism>
<feature type="active site" description="Charge relay system" evidence="4">
    <location>
        <position position="137"/>
    </location>
</feature>
<feature type="chain" id="PRO_5003863430" evidence="5">
    <location>
        <begin position="21"/>
        <end position="650"/>
    </location>
</feature>
<comment type="caution">
    <text evidence="7">The sequence shown here is derived from an EMBL/GenBank/DDBJ whole genome shotgun (WGS) entry which is preliminary data.</text>
</comment>
<dbReference type="PROSITE" id="PS00138">
    <property type="entry name" value="SUBTILASE_SER"/>
    <property type="match status" value="1"/>
</dbReference>
<feature type="domain" description="Peptidase S8/S53" evidence="6">
    <location>
        <begin position="128"/>
        <end position="437"/>
    </location>
</feature>